<evidence type="ECO:0000313" key="2">
    <source>
        <dbReference type="Proteomes" id="UP001589862"/>
    </source>
</evidence>
<organism evidence="1 2">
    <name type="scientific">Micrococcoides hystricis</name>
    <dbReference type="NCBI Taxonomy" id="1572761"/>
    <lineage>
        <taxon>Bacteria</taxon>
        <taxon>Bacillati</taxon>
        <taxon>Actinomycetota</taxon>
        <taxon>Actinomycetes</taxon>
        <taxon>Micrococcales</taxon>
        <taxon>Micrococcaceae</taxon>
        <taxon>Micrococcoides</taxon>
    </lineage>
</organism>
<dbReference type="Proteomes" id="UP001589862">
    <property type="component" value="Unassembled WGS sequence"/>
</dbReference>
<comment type="caution">
    <text evidence="1">The sequence shown here is derived from an EMBL/GenBank/DDBJ whole genome shotgun (WGS) entry which is preliminary data.</text>
</comment>
<keyword evidence="2" id="KW-1185">Reference proteome</keyword>
<dbReference type="Pfam" id="PF11248">
    <property type="entry name" value="DUF3046"/>
    <property type="match status" value="1"/>
</dbReference>
<accession>A0ABV6P8Q7</accession>
<gene>
    <name evidence="1" type="ORF">ACFFFR_03550</name>
</gene>
<protein>
    <submittedName>
        <fullName evidence="1">DUF3046 domain-containing protein</fullName>
    </submittedName>
</protein>
<evidence type="ECO:0000313" key="1">
    <source>
        <dbReference type="EMBL" id="MFC0581468.1"/>
    </source>
</evidence>
<reference evidence="1 2" key="1">
    <citation type="submission" date="2024-09" db="EMBL/GenBank/DDBJ databases">
        <authorList>
            <person name="Sun Q."/>
            <person name="Mori K."/>
        </authorList>
    </citation>
    <scope>NUCLEOTIDE SEQUENCE [LARGE SCALE GENOMIC DNA]</scope>
    <source>
        <strain evidence="1 2">NCAIM B.02604</strain>
    </source>
</reference>
<dbReference type="InterPro" id="IPR021408">
    <property type="entry name" value="DUF3046"/>
</dbReference>
<proteinExistence type="predicted"/>
<dbReference type="EMBL" id="JBHLUB010000004">
    <property type="protein sequence ID" value="MFC0581468.1"/>
    <property type="molecule type" value="Genomic_DNA"/>
</dbReference>
<dbReference type="RefSeq" id="WP_377458156.1">
    <property type="nucleotide sequence ID" value="NZ_JBHLUB010000004.1"/>
</dbReference>
<name>A0ABV6P8Q7_9MICC</name>
<sequence>MSRFWELMEDEFGAGYAHVLADSLVLQNYDGTAQAALNEGVDPKHVWREICIIQEVPEERWFGVQKPPKN</sequence>